<dbReference type="Gene3D" id="1.10.1040.10">
    <property type="entry name" value="N-(1-d-carboxylethyl)-l-norvaline Dehydrogenase, domain 2"/>
    <property type="match status" value="1"/>
</dbReference>
<proteinExistence type="inferred from homology"/>
<dbReference type="PANTHER" id="PTHR11728">
    <property type="entry name" value="GLYCEROL-3-PHOSPHATE DEHYDROGENASE"/>
    <property type="match status" value="1"/>
</dbReference>
<evidence type="ECO:0000313" key="5">
    <source>
        <dbReference type="EMBL" id="SVC38569.1"/>
    </source>
</evidence>
<dbReference type="InterPro" id="IPR013328">
    <property type="entry name" value="6PGD_dom2"/>
</dbReference>
<dbReference type="SUPFAM" id="SSF51735">
    <property type="entry name" value="NAD(P)-binding Rossmann-fold domains"/>
    <property type="match status" value="1"/>
</dbReference>
<dbReference type="InterPro" id="IPR006109">
    <property type="entry name" value="G3P_DH_NAD-dep_C"/>
</dbReference>
<dbReference type="PRINTS" id="PR00077">
    <property type="entry name" value="GPDHDRGNASE"/>
</dbReference>
<evidence type="ECO:0008006" key="6">
    <source>
        <dbReference type="Google" id="ProtNLM"/>
    </source>
</evidence>
<comment type="similarity">
    <text evidence="1">Belongs to the NAD-dependent glycerol-3-phosphate dehydrogenase family.</text>
</comment>
<gene>
    <name evidence="5" type="ORF">METZ01_LOCUS291423</name>
</gene>
<dbReference type="SUPFAM" id="SSF48179">
    <property type="entry name" value="6-phosphogluconate dehydrogenase C-terminal domain-like"/>
    <property type="match status" value="1"/>
</dbReference>
<dbReference type="AlphaFoldDB" id="A0A382LPD1"/>
<sequence>MAKIIILGAGSMGTAFSYPCSDNNHDVTIIGTHLEDDFIDLINSQKKHPILDCDIAKNVKFLKLKNLSEEINKKVDLIVVAVVSKGIEWASLELCKILKNNVPILILTKGLSINNNNYEILAHKIERILRENGIKKTNISAAGGPCLAKDLATKVHTSVVFANTDINVVNEIKKIVSTDYYHVSTTDDVIGVEVCAAIKNIFSIGIGSTKDLNAAAGLIQQSIDEMIIFTETLKGKKETVIGLAGIGDLYVSADGGRNSKMGEYLGQGLTFQEAKKTKMPKVTVEGAELIFEIGSKVKKDFDETKLPLMIAIINTILNDKKLDINWDK</sequence>
<dbReference type="InterPro" id="IPR008927">
    <property type="entry name" value="6-PGluconate_DH-like_C_sf"/>
</dbReference>
<protein>
    <recommendedName>
        <fullName evidence="6">Glycerol-3-phosphate dehydrogenase (NAD(P)(+))</fullName>
    </recommendedName>
</protein>
<feature type="domain" description="Glycerol-3-phosphate dehydrogenase NAD-dependent N-terminal" evidence="3">
    <location>
        <begin position="3"/>
        <end position="167"/>
    </location>
</feature>
<dbReference type="GO" id="GO:0016616">
    <property type="term" value="F:oxidoreductase activity, acting on the CH-OH group of donors, NAD or NADP as acceptor"/>
    <property type="evidence" value="ECO:0007669"/>
    <property type="project" value="InterPro"/>
</dbReference>
<evidence type="ECO:0000259" key="3">
    <source>
        <dbReference type="Pfam" id="PF01210"/>
    </source>
</evidence>
<dbReference type="PANTHER" id="PTHR11728:SF1">
    <property type="entry name" value="GLYCEROL-3-PHOSPHATE DEHYDROGENASE [NAD(+)] 2, CHLOROPLASTIC"/>
    <property type="match status" value="1"/>
</dbReference>
<evidence type="ECO:0000256" key="2">
    <source>
        <dbReference type="ARBA" id="ARBA00023002"/>
    </source>
</evidence>
<name>A0A382LPD1_9ZZZZ</name>
<evidence type="ECO:0000259" key="4">
    <source>
        <dbReference type="Pfam" id="PF07479"/>
    </source>
</evidence>
<evidence type="ECO:0000256" key="1">
    <source>
        <dbReference type="ARBA" id="ARBA00011009"/>
    </source>
</evidence>
<dbReference type="EMBL" id="UINC01088393">
    <property type="protein sequence ID" value="SVC38569.1"/>
    <property type="molecule type" value="Genomic_DNA"/>
</dbReference>
<dbReference type="GO" id="GO:0005829">
    <property type="term" value="C:cytosol"/>
    <property type="evidence" value="ECO:0007669"/>
    <property type="project" value="TreeGrafter"/>
</dbReference>
<reference evidence="5" key="1">
    <citation type="submission" date="2018-05" db="EMBL/GenBank/DDBJ databases">
        <authorList>
            <person name="Lanie J.A."/>
            <person name="Ng W.-L."/>
            <person name="Kazmierczak K.M."/>
            <person name="Andrzejewski T.M."/>
            <person name="Davidsen T.M."/>
            <person name="Wayne K.J."/>
            <person name="Tettelin H."/>
            <person name="Glass J.I."/>
            <person name="Rusch D."/>
            <person name="Podicherti R."/>
            <person name="Tsui H.-C.T."/>
            <person name="Winkler M.E."/>
        </authorList>
    </citation>
    <scope>NUCLEOTIDE SEQUENCE</scope>
</reference>
<dbReference type="GO" id="GO:0046168">
    <property type="term" value="P:glycerol-3-phosphate catabolic process"/>
    <property type="evidence" value="ECO:0007669"/>
    <property type="project" value="InterPro"/>
</dbReference>
<dbReference type="GO" id="GO:0005975">
    <property type="term" value="P:carbohydrate metabolic process"/>
    <property type="evidence" value="ECO:0007669"/>
    <property type="project" value="InterPro"/>
</dbReference>
<accession>A0A382LPD1</accession>
<dbReference type="InterPro" id="IPR006168">
    <property type="entry name" value="G3P_DH_NAD-dep"/>
</dbReference>
<dbReference type="Gene3D" id="3.40.50.720">
    <property type="entry name" value="NAD(P)-binding Rossmann-like Domain"/>
    <property type="match status" value="1"/>
</dbReference>
<feature type="non-terminal residue" evidence="5">
    <location>
        <position position="328"/>
    </location>
</feature>
<keyword evidence="2" id="KW-0560">Oxidoreductase</keyword>
<dbReference type="Pfam" id="PF07479">
    <property type="entry name" value="NAD_Gly3P_dh_C"/>
    <property type="match status" value="1"/>
</dbReference>
<organism evidence="5">
    <name type="scientific">marine metagenome</name>
    <dbReference type="NCBI Taxonomy" id="408172"/>
    <lineage>
        <taxon>unclassified sequences</taxon>
        <taxon>metagenomes</taxon>
        <taxon>ecological metagenomes</taxon>
    </lineage>
</organism>
<dbReference type="Pfam" id="PF01210">
    <property type="entry name" value="NAD_Gly3P_dh_N"/>
    <property type="match status" value="1"/>
</dbReference>
<dbReference type="InterPro" id="IPR036291">
    <property type="entry name" value="NAD(P)-bd_dom_sf"/>
</dbReference>
<dbReference type="GO" id="GO:0051287">
    <property type="term" value="F:NAD binding"/>
    <property type="evidence" value="ECO:0007669"/>
    <property type="project" value="InterPro"/>
</dbReference>
<dbReference type="PIRSF" id="PIRSF000114">
    <property type="entry name" value="Glycerol-3-P_dh"/>
    <property type="match status" value="1"/>
</dbReference>
<feature type="domain" description="Glycerol-3-phosphate dehydrogenase NAD-dependent C-terminal" evidence="4">
    <location>
        <begin position="188"/>
        <end position="321"/>
    </location>
</feature>
<dbReference type="InterPro" id="IPR011128">
    <property type="entry name" value="G3P_DH_NAD-dep_N"/>
</dbReference>